<dbReference type="PANTHER" id="PTHR34883">
    <property type="entry name" value="SERINE-RICH PROTEIN, PUTATIVE-RELATED-RELATED"/>
    <property type="match status" value="1"/>
</dbReference>
<feature type="chain" id="PRO_5035855773" description="Phytocyanin domain-containing protein" evidence="2">
    <location>
        <begin position="20"/>
        <end position="196"/>
    </location>
</feature>
<feature type="signal peptide" evidence="2">
    <location>
        <begin position="1"/>
        <end position="19"/>
    </location>
</feature>
<dbReference type="InterPro" id="IPR052953">
    <property type="entry name" value="Ser-rich/MCO-related"/>
</dbReference>
<keyword evidence="2" id="KW-0732">Signal</keyword>
<dbReference type="AlphaFoldDB" id="A0A8S0WI97"/>
<feature type="region of interest" description="Disordered" evidence="1">
    <location>
        <begin position="141"/>
        <end position="166"/>
    </location>
</feature>
<evidence type="ECO:0000256" key="1">
    <source>
        <dbReference type="SAM" id="MobiDB-lite"/>
    </source>
</evidence>
<comment type="caution">
    <text evidence="3">The sequence shown here is derived from an EMBL/GenBank/DDBJ whole genome shotgun (WGS) entry which is preliminary data.</text>
</comment>
<organism evidence="3 4">
    <name type="scientific">Cyclocybe aegerita</name>
    <name type="common">Black poplar mushroom</name>
    <name type="synonym">Agrocybe aegerita</name>
    <dbReference type="NCBI Taxonomy" id="1973307"/>
    <lineage>
        <taxon>Eukaryota</taxon>
        <taxon>Fungi</taxon>
        <taxon>Dikarya</taxon>
        <taxon>Basidiomycota</taxon>
        <taxon>Agaricomycotina</taxon>
        <taxon>Agaricomycetes</taxon>
        <taxon>Agaricomycetidae</taxon>
        <taxon>Agaricales</taxon>
        <taxon>Agaricineae</taxon>
        <taxon>Bolbitiaceae</taxon>
        <taxon>Cyclocybe</taxon>
    </lineage>
</organism>
<dbReference type="PANTHER" id="PTHR34883:SF15">
    <property type="entry name" value="EXTRACELLULAR SERINE-RICH PROTEIN"/>
    <property type="match status" value="1"/>
</dbReference>
<name>A0A8S0WI97_CYCAE</name>
<evidence type="ECO:0000313" key="4">
    <source>
        <dbReference type="Proteomes" id="UP000467700"/>
    </source>
</evidence>
<dbReference type="Proteomes" id="UP000467700">
    <property type="component" value="Unassembled WGS sequence"/>
</dbReference>
<evidence type="ECO:0000256" key="2">
    <source>
        <dbReference type="SAM" id="SignalP"/>
    </source>
</evidence>
<sequence length="196" mass="19833">MRFATLAAVAASLFSAASAVQYNVTVGPNNTNTYDPSSITGVVAGDVISFRFVSKSHSVTQSTFDQPCVARAGGVDSGFFPVDAAATSFPEWTIQIENASAPLWFFCARAPHCTAAGMVFAINPTAERTFQAFQATATGGAAGNTGTTTTGTNTTTTGTDGGAADPATTDSGALSLSAHKLTTMLVGIALVAGFSL</sequence>
<gene>
    <name evidence="3" type="ORF">AAE3_LOCUS5058</name>
</gene>
<keyword evidence="4" id="KW-1185">Reference proteome</keyword>
<dbReference type="Gene3D" id="2.60.40.420">
    <property type="entry name" value="Cupredoxins - blue copper proteins"/>
    <property type="match status" value="1"/>
</dbReference>
<evidence type="ECO:0000313" key="3">
    <source>
        <dbReference type="EMBL" id="CAA7262923.1"/>
    </source>
</evidence>
<accession>A0A8S0WI97</accession>
<dbReference type="InterPro" id="IPR008972">
    <property type="entry name" value="Cupredoxin"/>
</dbReference>
<dbReference type="CDD" id="cd00920">
    <property type="entry name" value="Cupredoxin"/>
    <property type="match status" value="1"/>
</dbReference>
<dbReference type="OrthoDB" id="1921208at2759"/>
<dbReference type="SUPFAM" id="SSF49503">
    <property type="entry name" value="Cupredoxins"/>
    <property type="match status" value="1"/>
</dbReference>
<reference evidence="3 4" key="1">
    <citation type="submission" date="2020-01" db="EMBL/GenBank/DDBJ databases">
        <authorList>
            <person name="Gupta K D."/>
        </authorList>
    </citation>
    <scope>NUCLEOTIDE SEQUENCE [LARGE SCALE GENOMIC DNA]</scope>
</reference>
<evidence type="ECO:0008006" key="5">
    <source>
        <dbReference type="Google" id="ProtNLM"/>
    </source>
</evidence>
<protein>
    <recommendedName>
        <fullName evidence="5">Phytocyanin domain-containing protein</fullName>
    </recommendedName>
</protein>
<dbReference type="EMBL" id="CACVBS010000037">
    <property type="protein sequence ID" value="CAA7262923.1"/>
    <property type="molecule type" value="Genomic_DNA"/>
</dbReference>
<proteinExistence type="predicted"/>